<dbReference type="AlphaFoldDB" id="A0A9D1M645"/>
<name>A0A9D1M645_9BACT</name>
<protein>
    <submittedName>
        <fullName evidence="2">Uncharacterized protein</fullName>
    </submittedName>
</protein>
<dbReference type="InterPro" id="IPR037873">
    <property type="entry name" value="BamE-like"/>
</dbReference>
<organism evidence="2 3">
    <name type="scientific">Candidatus Gallibacteroides avistercoris</name>
    <dbReference type="NCBI Taxonomy" id="2840833"/>
    <lineage>
        <taxon>Bacteria</taxon>
        <taxon>Pseudomonadati</taxon>
        <taxon>Bacteroidota</taxon>
        <taxon>Bacteroidia</taxon>
        <taxon>Bacteroidales</taxon>
        <taxon>Bacteroidaceae</taxon>
        <taxon>Bacteroidaceae incertae sedis</taxon>
        <taxon>Candidatus Gallibacteroides</taxon>
    </lineage>
</organism>
<reference evidence="2" key="2">
    <citation type="journal article" date="2021" name="PeerJ">
        <title>Extensive microbial diversity within the chicken gut microbiome revealed by metagenomics and culture.</title>
        <authorList>
            <person name="Gilroy R."/>
            <person name="Ravi A."/>
            <person name="Getino M."/>
            <person name="Pursley I."/>
            <person name="Horton D.L."/>
            <person name="Alikhan N.F."/>
            <person name="Baker D."/>
            <person name="Gharbi K."/>
            <person name="Hall N."/>
            <person name="Watson M."/>
            <person name="Adriaenssens E.M."/>
            <person name="Foster-Nyarko E."/>
            <person name="Jarju S."/>
            <person name="Secka A."/>
            <person name="Antonio M."/>
            <person name="Oren A."/>
            <person name="Chaudhuri R.R."/>
            <person name="La Ragione R."/>
            <person name="Hildebrand F."/>
            <person name="Pallen M.J."/>
        </authorList>
    </citation>
    <scope>NUCLEOTIDE SEQUENCE</scope>
    <source>
        <strain evidence="2">CHK158-818</strain>
    </source>
</reference>
<keyword evidence="1" id="KW-0732">Signal</keyword>
<reference evidence="2" key="1">
    <citation type="submission" date="2020-10" db="EMBL/GenBank/DDBJ databases">
        <authorList>
            <person name="Gilroy R."/>
        </authorList>
    </citation>
    <scope>NUCLEOTIDE SEQUENCE</scope>
    <source>
        <strain evidence="2">CHK158-818</strain>
    </source>
</reference>
<accession>A0A9D1M645</accession>
<comment type="caution">
    <text evidence="2">The sequence shown here is derived from an EMBL/GenBank/DDBJ whole genome shotgun (WGS) entry which is preliminary data.</text>
</comment>
<dbReference type="EMBL" id="DVNA01000018">
    <property type="protein sequence ID" value="HIU54344.1"/>
    <property type="molecule type" value="Genomic_DNA"/>
</dbReference>
<dbReference type="Gene3D" id="3.30.1450.10">
    <property type="match status" value="1"/>
</dbReference>
<evidence type="ECO:0000313" key="2">
    <source>
        <dbReference type="EMBL" id="HIU54344.1"/>
    </source>
</evidence>
<proteinExistence type="predicted"/>
<evidence type="ECO:0000313" key="3">
    <source>
        <dbReference type="Proteomes" id="UP000824112"/>
    </source>
</evidence>
<dbReference type="Proteomes" id="UP000824112">
    <property type="component" value="Unassembled WGS sequence"/>
</dbReference>
<evidence type="ECO:0000256" key="1">
    <source>
        <dbReference type="ARBA" id="ARBA00022729"/>
    </source>
</evidence>
<sequence length="111" mass="12810">MMKHYFRNMLVAGCSILCMSSCSSLYHTRYVNSDVKIGMSKEALVAQYGRPYSEEMYEEDGTLTEVLGYKETLAQGYMLKTLFYFKDGKLTRKTQEELQPVQPPEVVVKKK</sequence>
<gene>
    <name evidence="2" type="ORF">IAB03_00885</name>
</gene>